<reference evidence="15 16" key="1">
    <citation type="journal article" date="2018" name="Nat. Ecol. Evol.">
        <title>Pezizomycetes genomes reveal the molecular basis of ectomycorrhizal truffle lifestyle.</title>
        <authorList>
            <person name="Murat C."/>
            <person name="Payen T."/>
            <person name="Noel B."/>
            <person name="Kuo A."/>
            <person name="Morin E."/>
            <person name="Chen J."/>
            <person name="Kohler A."/>
            <person name="Krizsan K."/>
            <person name="Balestrini R."/>
            <person name="Da Silva C."/>
            <person name="Montanini B."/>
            <person name="Hainaut M."/>
            <person name="Levati E."/>
            <person name="Barry K.W."/>
            <person name="Belfiori B."/>
            <person name="Cichocki N."/>
            <person name="Clum A."/>
            <person name="Dockter R.B."/>
            <person name="Fauchery L."/>
            <person name="Guy J."/>
            <person name="Iotti M."/>
            <person name="Le Tacon F."/>
            <person name="Lindquist E.A."/>
            <person name="Lipzen A."/>
            <person name="Malagnac F."/>
            <person name="Mello A."/>
            <person name="Molinier V."/>
            <person name="Miyauchi S."/>
            <person name="Poulain J."/>
            <person name="Riccioni C."/>
            <person name="Rubini A."/>
            <person name="Sitrit Y."/>
            <person name="Splivallo R."/>
            <person name="Traeger S."/>
            <person name="Wang M."/>
            <person name="Zifcakova L."/>
            <person name="Wipf D."/>
            <person name="Zambonelli A."/>
            <person name="Paolocci F."/>
            <person name="Nowrousian M."/>
            <person name="Ottonello S."/>
            <person name="Baldrian P."/>
            <person name="Spatafora J.W."/>
            <person name="Henrissat B."/>
            <person name="Nagy L.G."/>
            <person name="Aury J.M."/>
            <person name="Wincker P."/>
            <person name="Grigoriev I.V."/>
            <person name="Bonfante P."/>
            <person name="Martin F.M."/>
        </authorList>
    </citation>
    <scope>NUCLEOTIDE SEQUENCE [LARGE SCALE GENOMIC DNA]</scope>
    <source>
        <strain evidence="15 16">ATCC MYA-4762</strain>
    </source>
</reference>
<comment type="subcellular location">
    <subcellularLocation>
        <location evidence="2 10">Cytoplasm</location>
    </subcellularLocation>
    <subcellularLocation>
        <location evidence="1 10">Nucleus</location>
    </subcellularLocation>
</comment>
<dbReference type="GO" id="GO:0000289">
    <property type="term" value="P:nuclear-transcribed mRNA poly(A) tail shortening"/>
    <property type="evidence" value="ECO:0007669"/>
    <property type="project" value="UniProtKB-ARBA"/>
</dbReference>
<sequence>MSARKLQQEVDRCFKRVAEGIAAFESTFEKIQQATNQAQKEKLEDTLKREIKKLQRQRDLIKSWAAGGEIKDKKPLMEHRKAIETVRLSLIDRLLYCIFGVVPAEPIISYGSGDTGAVAERGLCTTRSPSEPLQTILQATLCHNSSILADFHQMEKFKAVEKEMKTKAYSKEGLLASTKMDPKEKERAQVREFLTNAVSELELQIETCEAEAEGLQVTLKKGRKDTSKAERVSEVERIVERHKWHIQKLELILRLLENGQLEVESVAKIQDDIKYYIDSNQEADFTEDDAIYDDLNLDEEQEDMYGIGMDDKMSSQDTQSVQDDLNDKPISSNKDSSSNASSARRPSTQMRSPMPALATLHNPSSSTVPIPPLPGTTSTMKAAPIPTRPAGETLKYASAAAAAAAADRSVGIAPLPPPPGITTIAPFVNPLPAANAPKQPTQKIINTTGLPTGSSPPTPLLNKAELASANSATPSPRSCPAVPVTKDQTDCIKTPDQVSLASSSDLPANNADSPSPTKPTPLQPPVSTLAQQQQTPESSPNSSPTSTQSQSGLPGSSSSTSVSQTHLNGTNNPSSMPQRISQETQDLPTQQHAQQSPLVQRPSPPPGLVTDIRNAAQDCIYSLPPGLRDLISSLESTRQRVTNPLQLHNSPANLSRILEGTLVNTPDTVDAEKPKHYKPVTKYHSPHYYPQEVLPIFDDPKLYQRIDTDTLFYIFYYKQGTYQQYLAAKELKRQSWRFHKMYQTWFQRHEEPKTITDEHEQGTYRFFDYESTWMNRRKTEFKFQYKYLEDDL</sequence>
<evidence type="ECO:0000256" key="3">
    <source>
        <dbReference type="ARBA" id="ARBA00007682"/>
    </source>
</evidence>
<keyword evidence="8 10" id="KW-0804">Transcription</keyword>
<dbReference type="InParanoid" id="A0A3N4LUW8"/>
<dbReference type="FunCoup" id="A0A3N4LUW8">
    <property type="interactions" value="415"/>
</dbReference>
<feature type="region of interest" description="Disordered" evidence="12">
    <location>
        <begin position="443"/>
        <end position="462"/>
    </location>
</feature>
<feature type="compositionally biased region" description="Low complexity" evidence="12">
    <location>
        <begin position="531"/>
        <end position="565"/>
    </location>
</feature>
<evidence type="ECO:0000313" key="16">
    <source>
        <dbReference type="Proteomes" id="UP000267821"/>
    </source>
</evidence>
<dbReference type="InterPro" id="IPR012270">
    <property type="entry name" value="CCR4-NOT_su3/5"/>
</dbReference>
<feature type="region of interest" description="Disordered" evidence="12">
    <location>
        <begin position="467"/>
        <end position="611"/>
    </location>
</feature>
<feature type="domain" description="CCR4-Not complex component Not N-terminal" evidence="13">
    <location>
        <begin position="152"/>
        <end position="298"/>
    </location>
</feature>
<keyword evidence="4 10" id="KW-0963">Cytoplasm</keyword>
<evidence type="ECO:0000259" key="13">
    <source>
        <dbReference type="Pfam" id="PF04065"/>
    </source>
</evidence>
<evidence type="ECO:0000256" key="1">
    <source>
        <dbReference type="ARBA" id="ARBA00004123"/>
    </source>
</evidence>
<comment type="similarity">
    <text evidence="3 10">Belongs to the CNOT2/3/5 family.</text>
</comment>
<comment type="function">
    <text evidence="10">Acts as component of the CCR4-NOT core complex, which in the nucleus seems to be a general transcription factor, and in the cytoplasm the major mRNA deadenylase involved in mRNA turnover. The NOT protein subcomplex negatively regulates the basal and activated transcription of many genes. Preferentially affects TC-type TATA element-dependent transcription. Could directly or indirectly inhibit component(s) of the general transcription machinery.</text>
</comment>
<dbReference type="Pfam" id="PF04065">
    <property type="entry name" value="Not3"/>
    <property type="match status" value="2"/>
</dbReference>
<evidence type="ECO:0000256" key="2">
    <source>
        <dbReference type="ARBA" id="ARBA00004496"/>
    </source>
</evidence>
<evidence type="ECO:0000256" key="11">
    <source>
        <dbReference type="SAM" id="Coils"/>
    </source>
</evidence>
<feature type="region of interest" description="Disordered" evidence="12">
    <location>
        <begin position="308"/>
        <end position="368"/>
    </location>
</feature>
<evidence type="ECO:0000256" key="8">
    <source>
        <dbReference type="ARBA" id="ARBA00023163"/>
    </source>
</evidence>
<evidence type="ECO:0000256" key="6">
    <source>
        <dbReference type="ARBA" id="ARBA00022553"/>
    </source>
</evidence>
<dbReference type="GO" id="GO:0000932">
    <property type="term" value="C:P-body"/>
    <property type="evidence" value="ECO:0007669"/>
    <property type="project" value="UniProtKB-UniRule"/>
</dbReference>
<dbReference type="STRING" id="1051890.A0A3N4LUW8"/>
<feature type="domain" description="NOT2/NOT3/NOT5 C-terminal" evidence="14">
    <location>
        <begin position="662"/>
        <end position="788"/>
    </location>
</feature>
<evidence type="ECO:0000256" key="10">
    <source>
        <dbReference type="PIRNR" id="PIRNR005290"/>
    </source>
</evidence>
<dbReference type="EMBL" id="ML121541">
    <property type="protein sequence ID" value="RPB24441.1"/>
    <property type="molecule type" value="Genomic_DNA"/>
</dbReference>
<dbReference type="GO" id="GO:0005634">
    <property type="term" value="C:nucleus"/>
    <property type="evidence" value="ECO:0007669"/>
    <property type="project" value="UniProtKB-SubCell"/>
</dbReference>
<evidence type="ECO:0000313" key="15">
    <source>
        <dbReference type="EMBL" id="RPB24441.1"/>
    </source>
</evidence>
<organism evidence="15 16">
    <name type="scientific">Terfezia boudieri ATCC MYA-4762</name>
    <dbReference type="NCBI Taxonomy" id="1051890"/>
    <lineage>
        <taxon>Eukaryota</taxon>
        <taxon>Fungi</taxon>
        <taxon>Dikarya</taxon>
        <taxon>Ascomycota</taxon>
        <taxon>Pezizomycotina</taxon>
        <taxon>Pezizomycetes</taxon>
        <taxon>Pezizales</taxon>
        <taxon>Pezizaceae</taxon>
        <taxon>Terfezia</taxon>
    </lineage>
</organism>
<dbReference type="AlphaFoldDB" id="A0A3N4LUW8"/>
<dbReference type="InterPro" id="IPR040168">
    <property type="entry name" value="Not2/3/5"/>
</dbReference>
<accession>A0A3N4LUW8</accession>
<dbReference type="FunFam" id="2.30.30.1020:FF:000006">
    <property type="entry name" value="CCR4-NOT transcription complex, subunit 3"/>
    <property type="match status" value="1"/>
</dbReference>
<evidence type="ECO:0000256" key="5">
    <source>
        <dbReference type="ARBA" id="ARBA00022491"/>
    </source>
</evidence>
<feature type="coiled-coil region" evidence="11">
    <location>
        <begin position="191"/>
        <end position="218"/>
    </location>
</feature>
<name>A0A3N4LUW8_9PEZI</name>
<protein>
    <recommendedName>
        <fullName evidence="10">General negative regulator of transcription subunit</fullName>
    </recommendedName>
</protein>
<keyword evidence="11" id="KW-0175">Coiled coil</keyword>
<dbReference type="InterPro" id="IPR007207">
    <property type="entry name" value="Not_N"/>
</dbReference>
<evidence type="ECO:0000256" key="12">
    <source>
        <dbReference type="SAM" id="MobiDB-lite"/>
    </source>
</evidence>
<evidence type="ECO:0000256" key="7">
    <source>
        <dbReference type="ARBA" id="ARBA00023015"/>
    </source>
</evidence>
<proteinExistence type="inferred from homology"/>
<dbReference type="Pfam" id="PF04153">
    <property type="entry name" value="NOT2_3_5_C"/>
    <property type="match status" value="1"/>
</dbReference>
<evidence type="ECO:0000259" key="14">
    <source>
        <dbReference type="Pfam" id="PF04153"/>
    </source>
</evidence>
<dbReference type="InterPro" id="IPR007282">
    <property type="entry name" value="NOT2/3/5_C"/>
</dbReference>
<dbReference type="Proteomes" id="UP000267821">
    <property type="component" value="Unassembled WGS sequence"/>
</dbReference>
<dbReference type="InterPro" id="IPR038635">
    <property type="entry name" value="CCR4-NOT_su2/3/5_C_sf"/>
</dbReference>
<dbReference type="GO" id="GO:0030015">
    <property type="term" value="C:CCR4-NOT core complex"/>
    <property type="evidence" value="ECO:0007669"/>
    <property type="project" value="UniProtKB-UniRule"/>
</dbReference>
<feature type="coiled-coil region" evidence="11">
    <location>
        <begin position="21"/>
        <end position="60"/>
    </location>
</feature>
<keyword evidence="7 10" id="KW-0805">Transcription regulation</keyword>
<feature type="compositionally biased region" description="Polar residues" evidence="12">
    <location>
        <begin position="496"/>
        <end position="512"/>
    </location>
</feature>
<dbReference type="GO" id="GO:0006355">
    <property type="term" value="P:regulation of DNA-templated transcription"/>
    <property type="evidence" value="ECO:0007669"/>
    <property type="project" value="InterPro"/>
</dbReference>
<evidence type="ECO:0000256" key="4">
    <source>
        <dbReference type="ARBA" id="ARBA00022490"/>
    </source>
</evidence>
<keyword evidence="10" id="KW-0010">Activator</keyword>
<dbReference type="OrthoDB" id="293823at2759"/>
<gene>
    <name evidence="15" type="ORF">L211DRAFT_867798</name>
</gene>
<feature type="domain" description="CCR4-Not complex component Not N-terminal" evidence="13">
    <location>
        <begin position="3"/>
        <end position="85"/>
    </location>
</feature>
<keyword evidence="9 10" id="KW-0539">Nucleus</keyword>
<keyword evidence="6" id="KW-0597">Phosphoprotein</keyword>
<keyword evidence="16" id="KW-1185">Reference proteome</keyword>
<dbReference type="PIRSF" id="PIRSF005290">
    <property type="entry name" value="NOT_su_3_5"/>
    <property type="match status" value="1"/>
</dbReference>
<keyword evidence="5 10" id="KW-0678">Repressor</keyword>
<dbReference type="Gene3D" id="2.30.30.1020">
    <property type="entry name" value="CCR4-NOT complex subunit 2/3/5, C-terminal domain"/>
    <property type="match status" value="1"/>
</dbReference>
<dbReference type="PANTHER" id="PTHR23326">
    <property type="entry name" value="CCR4 NOT-RELATED"/>
    <property type="match status" value="1"/>
</dbReference>
<feature type="compositionally biased region" description="Polar residues" evidence="12">
    <location>
        <begin position="566"/>
        <end position="598"/>
    </location>
</feature>
<evidence type="ECO:0000256" key="9">
    <source>
        <dbReference type="ARBA" id="ARBA00023242"/>
    </source>
</evidence>
<feature type="compositionally biased region" description="Low complexity" evidence="12">
    <location>
        <begin position="328"/>
        <end position="347"/>
    </location>
</feature>